<gene>
    <name evidence="2" type="ORF">EMUCRT_0764</name>
</gene>
<sequence length="46" mass="5432">MGIQYSGQINIDRKIFLVSLAKLYFAFFIIQGSCKRKIEHRYFLCA</sequence>
<evidence type="ECO:0000256" key="1">
    <source>
        <dbReference type="SAM" id="Phobius"/>
    </source>
</evidence>
<protein>
    <submittedName>
        <fullName evidence="2">Uncharacterized protein</fullName>
    </submittedName>
</protein>
<keyword evidence="1" id="KW-0472">Membrane</keyword>
<dbReference type="Proteomes" id="UP000033546">
    <property type="component" value="Unassembled WGS sequence"/>
</dbReference>
<dbReference type="AlphaFoldDB" id="A0A0F3N5G7"/>
<keyword evidence="1" id="KW-0812">Transmembrane</keyword>
<feature type="transmembrane region" description="Helical" evidence="1">
    <location>
        <begin position="15"/>
        <end position="34"/>
    </location>
</feature>
<comment type="caution">
    <text evidence="2">The sequence shown here is derived from an EMBL/GenBank/DDBJ whole genome shotgun (WGS) entry which is preliminary data.</text>
</comment>
<keyword evidence="1" id="KW-1133">Transmembrane helix</keyword>
<accession>A0A0F3N5G7</accession>
<reference evidence="2 3" key="1">
    <citation type="submission" date="2015-02" db="EMBL/GenBank/DDBJ databases">
        <title>Genome Sequencing of Rickettsiales.</title>
        <authorList>
            <person name="Daugherty S.C."/>
            <person name="Su Q."/>
            <person name="Abolude K."/>
            <person name="Beier-Sexton M."/>
            <person name="Carlyon J.A."/>
            <person name="Carter R."/>
            <person name="Day N.P."/>
            <person name="Dumler S.J."/>
            <person name="Dyachenko V."/>
            <person name="Godinez A."/>
            <person name="Kurtti T.J."/>
            <person name="Lichay M."/>
            <person name="Mullins K.E."/>
            <person name="Ott S."/>
            <person name="Pappas-Brown V."/>
            <person name="Paris D.H."/>
            <person name="Patel P."/>
            <person name="Richards A.L."/>
            <person name="Sadzewicz L."/>
            <person name="Sears K."/>
            <person name="Seidman D."/>
            <person name="Sengamalay N."/>
            <person name="Stenos J."/>
            <person name="Tallon L.J."/>
            <person name="Vincent G."/>
            <person name="Fraser C.M."/>
            <person name="Munderloh U."/>
            <person name="Dunning-Hotopp J.C."/>
        </authorList>
    </citation>
    <scope>NUCLEOTIDE SEQUENCE [LARGE SCALE GENOMIC DNA]</scope>
    <source>
        <strain evidence="2 3">EmCRT</strain>
    </source>
</reference>
<name>A0A0F3N5G7_9RICK</name>
<dbReference type="PATRIC" id="fig|1359167.3.peg.735"/>
<dbReference type="EMBL" id="LANU01000003">
    <property type="protein sequence ID" value="KJV63315.1"/>
    <property type="molecule type" value="Genomic_DNA"/>
</dbReference>
<proteinExistence type="predicted"/>
<evidence type="ECO:0000313" key="3">
    <source>
        <dbReference type="Proteomes" id="UP000033546"/>
    </source>
</evidence>
<evidence type="ECO:0000313" key="2">
    <source>
        <dbReference type="EMBL" id="KJV63315.1"/>
    </source>
</evidence>
<organism evidence="2 3">
    <name type="scientific">Ehrlichia cf. muris str. EmCRT</name>
    <dbReference type="NCBI Taxonomy" id="1359167"/>
    <lineage>
        <taxon>Bacteria</taxon>
        <taxon>Pseudomonadati</taxon>
        <taxon>Pseudomonadota</taxon>
        <taxon>Alphaproteobacteria</taxon>
        <taxon>Rickettsiales</taxon>
        <taxon>Anaplasmataceae</taxon>
        <taxon>Ehrlichia</taxon>
    </lineage>
</organism>